<dbReference type="EMBL" id="JABFTP020000103">
    <property type="protein sequence ID" value="KAL3277053.1"/>
    <property type="molecule type" value="Genomic_DNA"/>
</dbReference>
<reference evidence="2 3" key="1">
    <citation type="journal article" date="2021" name="BMC Biol.">
        <title>Horizontally acquired antibacterial genes associated with adaptive radiation of ladybird beetles.</title>
        <authorList>
            <person name="Li H.S."/>
            <person name="Tang X.F."/>
            <person name="Huang Y.H."/>
            <person name="Xu Z.Y."/>
            <person name="Chen M.L."/>
            <person name="Du X.Y."/>
            <person name="Qiu B.Y."/>
            <person name="Chen P.T."/>
            <person name="Zhang W."/>
            <person name="Slipinski A."/>
            <person name="Escalona H.E."/>
            <person name="Waterhouse R.M."/>
            <person name="Zwick A."/>
            <person name="Pang H."/>
        </authorList>
    </citation>
    <scope>NUCLEOTIDE SEQUENCE [LARGE SCALE GENOMIC DNA]</scope>
    <source>
        <strain evidence="2">SYSU2018</strain>
    </source>
</reference>
<comment type="caution">
    <text evidence="2">The sequence shown here is derived from an EMBL/GenBank/DDBJ whole genome shotgun (WGS) entry which is preliminary data.</text>
</comment>
<dbReference type="AlphaFoldDB" id="A0ABD2NE59"/>
<evidence type="ECO:0000313" key="3">
    <source>
        <dbReference type="Proteomes" id="UP001516400"/>
    </source>
</evidence>
<evidence type="ECO:0000313" key="2">
    <source>
        <dbReference type="EMBL" id="KAL3277053.1"/>
    </source>
</evidence>
<dbReference type="SUPFAM" id="SSF53335">
    <property type="entry name" value="S-adenosyl-L-methionine-dependent methyltransferases"/>
    <property type="match status" value="1"/>
</dbReference>
<evidence type="ECO:0000259" key="1">
    <source>
        <dbReference type="Pfam" id="PF08241"/>
    </source>
</evidence>
<dbReference type="Gene3D" id="3.40.50.150">
    <property type="entry name" value="Vaccinia Virus protein VP39"/>
    <property type="match status" value="1"/>
</dbReference>
<name>A0ABD2NE59_9CUCU</name>
<protein>
    <recommendedName>
        <fullName evidence="1">Methyltransferase type 11 domain-containing protein</fullName>
    </recommendedName>
</protein>
<organism evidence="2 3">
    <name type="scientific">Cryptolaemus montrouzieri</name>
    <dbReference type="NCBI Taxonomy" id="559131"/>
    <lineage>
        <taxon>Eukaryota</taxon>
        <taxon>Metazoa</taxon>
        <taxon>Ecdysozoa</taxon>
        <taxon>Arthropoda</taxon>
        <taxon>Hexapoda</taxon>
        <taxon>Insecta</taxon>
        <taxon>Pterygota</taxon>
        <taxon>Neoptera</taxon>
        <taxon>Endopterygota</taxon>
        <taxon>Coleoptera</taxon>
        <taxon>Polyphaga</taxon>
        <taxon>Cucujiformia</taxon>
        <taxon>Coccinelloidea</taxon>
        <taxon>Coccinellidae</taxon>
        <taxon>Scymninae</taxon>
        <taxon>Scymnini</taxon>
        <taxon>Cryptolaemus</taxon>
    </lineage>
</organism>
<dbReference type="CDD" id="cd02440">
    <property type="entry name" value="AdoMet_MTases"/>
    <property type="match status" value="1"/>
</dbReference>
<gene>
    <name evidence="2" type="ORF">HHI36_012414</name>
</gene>
<dbReference type="InterPro" id="IPR013216">
    <property type="entry name" value="Methyltransf_11"/>
</dbReference>
<keyword evidence="3" id="KW-1185">Reference proteome</keyword>
<accession>A0ABD2NE59</accession>
<proteinExistence type="predicted"/>
<feature type="domain" description="Methyltransferase type 11" evidence="1">
    <location>
        <begin position="60"/>
        <end position="144"/>
    </location>
</feature>
<sequence length="278" mass="32117">MTSSEENNYISGKHSVANLEYNAKVYEKYLRYLGLSDPGMILNIGFISFPELFEVLLPRLPQDYEDFVVCDASQKVVELAKNSQKNNRVKFIQLDIEDVNGPPKEWRGKFDHLFSSYTLGILSDLRQALKNSYELLRTDGDLLFLFAKYDPAFCTYEKMAKNSIWLPYLEKYKDYSSTVENEIGTKEKIIKWFETLRLKILAVAIDPDVSCQYSMKDLTGIADFLDIAQDQIPKEKLESYKTEYHQQFLATEAVSQHVENGEDVWKLKVPTVIVVAKK</sequence>
<dbReference type="InterPro" id="IPR029063">
    <property type="entry name" value="SAM-dependent_MTases_sf"/>
</dbReference>
<dbReference type="Pfam" id="PF08241">
    <property type="entry name" value="Methyltransf_11"/>
    <property type="match status" value="1"/>
</dbReference>
<dbReference type="Proteomes" id="UP001516400">
    <property type="component" value="Unassembled WGS sequence"/>
</dbReference>